<gene>
    <name evidence="1" type="ORF">ACFSF0_11275</name>
</gene>
<dbReference type="EMBL" id="JBHUEJ010000021">
    <property type="protein sequence ID" value="MFD1711193.1"/>
    <property type="molecule type" value="Genomic_DNA"/>
</dbReference>
<name>A0ABW4KXY8_9BURK</name>
<keyword evidence="2" id="KW-1185">Reference proteome</keyword>
<comment type="caution">
    <text evidence="1">The sequence shown here is derived from an EMBL/GenBank/DDBJ whole genome shotgun (WGS) entry which is preliminary data.</text>
</comment>
<evidence type="ECO:0008006" key="3">
    <source>
        <dbReference type="Google" id="ProtNLM"/>
    </source>
</evidence>
<protein>
    <recommendedName>
        <fullName evidence="3">BssS family protein</fullName>
    </recommendedName>
</protein>
<dbReference type="Proteomes" id="UP001597304">
    <property type="component" value="Unassembled WGS sequence"/>
</dbReference>
<evidence type="ECO:0000313" key="2">
    <source>
        <dbReference type="Proteomes" id="UP001597304"/>
    </source>
</evidence>
<evidence type="ECO:0000313" key="1">
    <source>
        <dbReference type="EMBL" id="MFD1711193.1"/>
    </source>
</evidence>
<sequence>MENQNPVLPVVRWGISQAPSHQIGLLRIEYLTAAGDIAGAPAQSPIFGFSPQQLRALGQSLQQVADQLEAAAPDVLSKKR</sequence>
<proteinExistence type="predicted"/>
<dbReference type="RefSeq" id="WP_147913954.1">
    <property type="nucleotide sequence ID" value="NZ_JBHUEJ010000021.1"/>
</dbReference>
<organism evidence="1 2">
    <name type="scientific">Ottowia flava</name>
    <dbReference type="NCBI Taxonomy" id="2675430"/>
    <lineage>
        <taxon>Bacteria</taxon>
        <taxon>Pseudomonadati</taxon>
        <taxon>Pseudomonadota</taxon>
        <taxon>Betaproteobacteria</taxon>
        <taxon>Burkholderiales</taxon>
        <taxon>Comamonadaceae</taxon>
        <taxon>Ottowia</taxon>
    </lineage>
</organism>
<accession>A0ABW4KXY8</accession>
<reference evidence="2" key="1">
    <citation type="journal article" date="2019" name="Int. J. Syst. Evol. Microbiol.">
        <title>The Global Catalogue of Microorganisms (GCM) 10K type strain sequencing project: providing services to taxonomists for standard genome sequencing and annotation.</title>
        <authorList>
            <consortium name="The Broad Institute Genomics Platform"/>
            <consortium name="The Broad Institute Genome Sequencing Center for Infectious Disease"/>
            <person name="Wu L."/>
            <person name="Ma J."/>
        </authorList>
    </citation>
    <scope>NUCLEOTIDE SEQUENCE [LARGE SCALE GENOMIC DNA]</scope>
    <source>
        <strain evidence="2">LMG 29247</strain>
    </source>
</reference>